<proteinExistence type="predicted"/>
<dbReference type="RefSeq" id="WP_242953966.1">
    <property type="nucleotide sequence ID" value="NZ_CP096983.1"/>
</dbReference>
<gene>
    <name evidence="1" type="ORF">CROST_004310</name>
</gene>
<dbReference type="STRING" id="84029.CROST_17740"/>
<evidence type="ECO:0000313" key="1">
    <source>
        <dbReference type="EMBL" id="URZ09738.1"/>
    </source>
</evidence>
<keyword evidence="2" id="KW-1185">Reference proteome</keyword>
<dbReference type="EMBL" id="CP096983">
    <property type="protein sequence ID" value="URZ09738.1"/>
    <property type="molecule type" value="Genomic_DNA"/>
</dbReference>
<evidence type="ECO:0000313" key="2">
    <source>
        <dbReference type="Proteomes" id="UP000190951"/>
    </source>
</evidence>
<organism evidence="1 2">
    <name type="scientific">Clostridium felsineum</name>
    <dbReference type="NCBI Taxonomy" id="36839"/>
    <lineage>
        <taxon>Bacteria</taxon>
        <taxon>Bacillati</taxon>
        <taxon>Bacillota</taxon>
        <taxon>Clostridia</taxon>
        <taxon>Eubacteriales</taxon>
        <taxon>Clostridiaceae</taxon>
        <taxon>Clostridium</taxon>
    </lineage>
</organism>
<name>A0A1S8L867_9CLOT</name>
<sequence>MNIYNVVEILKSEGYNKKLMVDEGELKEKMSYPEDEYYKIKKNKDKWCFCCIRNERKKEIKILGEYNTEEEACLYFLLNRLEAYYLDKYILLAKRKNNLTASKDVLNEKDLELALNKIGIGESYISYINKKYNSIYIFEDGDGWHTEYIDNLGNEYLKTIGQTKTRTISIAFIQIYSLYLIDKVISDCIEKGYLQKTLSVEYILYFLGSK</sequence>
<dbReference type="AlphaFoldDB" id="A0A1S8L867"/>
<dbReference type="KEGG" id="crw:CROST_004310"/>
<accession>A0A1S8L867</accession>
<dbReference type="Proteomes" id="UP000190951">
    <property type="component" value="Chromosome"/>
</dbReference>
<reference evidence="1 2" key="1">
    <citation type="submission" date="2022-04" db="EMBL/GenBank/DDBJ databases">
        <title>Genome sequence of C. roseum typestrain.</title>
        <authorList>
            <person name="Poehlein A."/>
            <person name="Schoch T."/>
            <person name="Duerre P."/>
            <person name="Daniel R."/>
        </authorList>
    </citation>
    <scope>NUCLEOTIDE SEQUENCE [LARGE SCALE GENOMIC DNA]</scope>
    <source>
        <strain evidence="1 2">DSM 7320</strain>
    </source>
</reference>
<protein>
    <submittedName>
        <fullName evidence="1">Uncharacterized protein</fullName>
    </submittedName>
</protein>